<name>A0A8D8ZIG3_9HEMI</name>
<evidence type="ECO:0000313" key="1">
    <source>
        <dbReference type="EMBL" id="CAG6748353.1"/>
    </source>
</evidence>
<dbReference type="PANTHER" id="PTHR46238:SF8">
    <property type="entry name" value="ENDONUCLEASE_EXONUCLEASE_PHOSPHATASE DOMAIN-CONTAINING PROTEIN"/>
    <property type="match status" value="1"/>
</dbReference>
<organism evidence="1">
    <name type="scientific">Cacopsylla melanoneura</name>
    <dbReference type="NCBI Taxonomy" id="428564"/>
    <lineage>
        <taxon>Eukaryota</taxon>
        <taxon>Metazoa</taxon>
        <taxon>Ecdysozoa</taxon>
        <taxon>Arthropoda</taxon>
        <taxon>Hexapoda</taxon>
        <taxon>Insecta</taxon>
        <taxon>Pterygota</taxon>
        <taxon>Neoptera</taxon>
        <taxon>Paraneoptera</taxon>
        <taxon>Hemiptera</taxon>
        <taxon>Sternorrhyncha</taxon>
        <taxon>Psylloidea</taxon>
        <taxon>Psyllidae</taxon>
        <taxon>Psyllinae</taxon>
        <taxon>Cacopsylla</taxon>
    </lineage>
</organism>
<dbReference type="PANTHER" id="PTHR46238">
    <property type="entry name" value="REVERSE TRANSCRIPTASE DOMAIN-CONTAINING PROTEIN"/>
    <property type="match status" value="1"/>
</dbReference>
<evidence type="ECO:0008006" key="2">
    <source>
        <dbReference type="Google" id="ProtNLM"/>
    </source>
</evidence>
<protein>
    <recommendedName>
        <fullName evidence="2">Endonuclease-reverse transcriptase</fullName>
    </recommendedName>
</protein>
<reference evidence="1" key="1">
    <citation type="submission" date="2021-05" db="EMBL/GenBank/DDBJ databases">
        <authorList>
            <person name="Alioto T."/>
            <person name="Alioto T."/>
            <person name="Gomez Garrido J."/>
        </authorList>
    </citation>
    <scope>NUCLEOTIDE SEQUENCE</scope>
</reference>
<dbReference type="EMBL" id="HBUF01518592">
    <property type="protein sequence ID" value="CAG6748353.1"/>
    <property type="molecule type" value="Transcribed_RNA"/>
</dbReference>
<proteinExistence type="predicted"/>
<sequence length="109" mass="13318">MSLLMTLNETWPIKKTQEDKLNVTEMIMPKWMSRVTRRDKIRNTMIRGTVKVVEISWKVQEKRLQWFGHVERRDNTYVGKVVREINVMGKRRKGRPKKRWIDKIHEDLR</sequence>
<accession>A0A8D8ZIG3</accession>
<dbReference type="AlphaFoldDB" id="A0A8D8ZIG3"/>